<gene>
    <name evidence="2" type="ORF">GKZ89_18725</name>
</gene>
<name>A0A7X2S8G6_9BACI</name>
<accession>A0A7X2S8G6</accession>
<feature type="region of interest" description="Disordered" evidence="1">
    <location>
        <begin position="1"/>
        <end position="40"/>
    </location>
</feature>
<evidence type="ECO:0000313" key="3">
    <source>
        <dbReference type="Proteomes" id="UP000434639"/>
    </source>
</evidence>
<dbReference type="EMBL" id="WMIB01000029">
    <property type="protein sequence ID" value="MTH55430.1"/>
    <property type="molecule type" value="Genomic_DNA"/>
</dbReference>
<protein>
    <submittedName>
        <fullName evidence="2">Uncharacterized protein</fullName>
    </submittedName>
</protein>
<reference evidence="2 3" key="1">
    <citation type="journal article" date="2017" name="Int. J. Syst. Evol. Microbiol.">
        <title>Bacillus mangrovi sp. nov., isolated from a sediment sample from a mangrove forest.</title>
        <authorList>
            <person name="Gupta V."/>
            <person name="Singh P.K."/>
            <person name="Korpole S."/>
            <person name="Tanuku N.R.S."/>
            <person name="Pinnaka A.K."/>
        </authorList>
    </citation>
    <scope>NUCLEOTIDE SEQUENCE [LARGE SCALE GENOMIC DNA]</scope>
    <source>
        <strain evidence="2 3">KCTC 33872</strain>
    </source>
</reference>
<comment type="caution">
    <text evidence="2">The sequence shown here is derived from an EMBL/GenBank/DDBJ whole genome shotgun (WGS) entry which is preliminary data.</text>
</comment>
<dbReference type="OrthoDB" id="2928741at2"/>
<organism evidence="2 3">
    <name type="scientific">Metabacillus mangrovi</name>
    <dbReference type="NCBI Taxonomy" id="1491830"/>
    <lineage>
        <taxon>Bacteria</taxon>
        <taxon>Bacillati</taxon>
        <taxon>Bacillota</taxon>
        <taxon>Bacilli</taxon>
        <taxon>Bacillales</taxon>
        <taxon>Bacillaceae</taxon>
        <taxon>Metabacillus</taxon>
    </lineage>
</organism>
<feature type="compositionally biased region" description="Basic residues" evidence="1">
    <location>
        <begin position="22"/>
        <end position="37"/>
    </location>
</feature>
<feature type="compositionally biased region" description="Low complexity" evidence="1">
    <location>
        <begin position="1"/>
        <end position="11"/>
    </location>
</feature>
<keyword evidence="3" id="KW-1185">Reference proteome</keyword>
<dbReference type="AlphaFoldDB" id="A0A7X2S8G6"/>
<evidence type="ECO:0000256" key="1">
    <source>
        <dbReference type="SAM" id="MobiDB-lite"/>
    </source>
</evidence>
<sequence length="63" mass="7127">MSNLNELSLSSDEIQPAPKAALQKKRKASKNPNRRKMSVPVSETFHSVHDMNKRALEIIAKRV</sequence>
<dbReference type="Proteomes" id="UP000434639">
    <property type="component" value="Unassembled WGS sequence"/>
</dbReference>
<proteinExistence type="predicted"/>
<evidence type="ECO:0000313" key="2">
    <source>
        <dbReference type="EMBL" id="MTH55430.1"/>
    </source>
</evidence>
<dbReference type="RefSeq" id="WP_155113928.1">
    <property type="nucleotide sequence ID" value="NZ_WMIB01000029.1"/>
</dbReference>